<sequence length="123" mass="14551">MFNKSILITRNPFDAFLAEFNRIYCGHSGYAKEINFTNETVFFVYFMKCTLTMILKQTGKFLKKFYRSSLQNISFIFEIYDIAYKCLSCFQFCFSLLPYLLTITPQISYIIVLITFMTFACEI</sequence>
<dbReference type="EMBL" id="JARBDR010000440">
    <property type="protein sequence ID" value="KAJ8312256.1"/>
    <property type="molecule type" value="Genomic_DNA"/>
</dbReference>
<keyword evidence="3" id="KW-1185">Reference proteome</keyword>
<protein>
    <submittedName>
        <fullName evidence="2">Uncharacterized protein</fullName>
    </submittedName>
</protein>
<organism evidence="2 3">
    <name type="scientific">Tegillarca granosa</name>
    <name type="common">Malaysian cockle</name>
    <name type="synonym">Anadara granosa</name>
    <dbReference type="NCBI Taxonomy" id="220873"/>
    <lineage>
        <taxon>Eukaryota</taxon>
        <taxon>Metazoa</taxon>
        <taxon>Spiralia</taxon>
        <taxon>Lophotrochozoa</taxon>
        <taxon>Mollusca</taxon>
        <taxon>Bivalvia</taxon>
        <taxon>Autobranchia</taxon>
        <taxon>Pteriomorphia</taxon>
        <taxon>Arcoida</taxon>
        <taxon>Arcoidea</taxon>
        <taxon>Arcidae</taxon>
        <taxon>Tegillarca</taxon>
    </lineage>
</organism>
<accession>A0ABQ9F6S5</accession>
<comment type="caution">
    <text evidence="2">The sequence shown here is derived from an EMBL/GenBank/DDBJ whole genome shotgun (WGS) entry which is preliminary data.</text>
</comment>
<dbReference type="Proteomes" id="UP001217089">
    <property type="component" value="Unassembled WGS sequence"/>
</dbReference>
<keyword evidence="1" id="KW-0472">Membrane</keyword>
<name>A0ABQ9F6S5_TEGGR</name>
<gene>
    <name evidence="2" type="ORF">KUTeg_009629</name>
</gene>
<feature type="transmembrane region" description="Helical" evidence="1">
    <location>
        <begin position="103"/>
        <end position="121"/>
    </location>
</feature>
<evidence type="ECO:0000313" key="3">
    <source>
        <dbReference type="Proteomes" id="UP001217089"/>
    </source>
</evidence>
<reference evidence="2 3" key="1">
    <citation type="submission" date="2022-12" db="EMBL/GenBank/DDBJ databases">
        <title>Chromosome-level genome of Tegillarca granosa.</title>
        <authorList>
            <person name="Kim J."/>
        </authorList>
    </citation>
    <scope>NUCLEOTIDE SEQUENCE [LARGE SCALE GENOMIC DNA]</scope>
    <source>
        <strain evidence="2">Teg-2019</strain>
        <tissue evidence="2">Adductor muscle</tissue>
    </source>
</reference>
<proteinExistence type="predicted"/>
<evidence type="ECO:0000313" key="2">
    <source>
        <dbReference type="EMBL" id="KAJ8312256.1"/>
    </source>
</evidence>
<keyword evidence="1" id="KW-1133">Transmembrane helix</keyword>
<keyword evidence="1" id="KW-0812">Transmembrane</keyword>
<evidence type="ECO:0000256" key="1">
    <source>
        <dbReference type="SAM" id="Phobius"/>
    </source>
</evidence>